<comment type="caution">
    <text evidence="2">The sequence shown here is derived from an EMBL/GenBank/DDBJ whole genome shotgun (WGS) entry which is preliminary data.</text>
</comment>
<dbReference type="Gene3D" id="3.30.700.10">
    <property type="entry name" value="Glycoprotein, Type 4 Pilin"/>
    <property type="match status" value="1"/>
</dbReference>
<reference evidence="2" key="1">
    <citation type="journal article" date="2021" name="PeerJ">
        <title>Extensive microbial diversity within the chicken gut microbiome revealed by metagenomics and culture.</title>
        <authorList>
            <person name="Gilroy R."/>
            <person name="Ravi A."/>
            <person name="Getino M."/>
            <person name="Pursley I."/>
            <person name="Horton D.L."/>
            <person name="Alikhan N.F."/>
            <person name="Baker D."/>
            <person name="Gharbi K."/>
            <person name="Hall N."/>
            <person name="Watson M."/>
            <person name="Adriaenssens E.M."/>
            <person name="Foster-Nyarko E."/>
            <person name="Jarju S."/>
            <person name="Secka A."/>
            <person name="Antonio M."/>
            <person name="Oren A."/>
            <person name="Chaudhuri R.R."/>
            <person name="La Ragione R."/>
            <person name="Hildebrand F."/>
            <person name="Pallen M.J."/>
        </authorList>
    </citation>
    <scope>NUCLEOTIDE SEQUENCE</scope>
    <source>
        <strain evidence="2">811</strain>
    </source>
</reference>
<dbReference type="InterPro" id="IPR012902">
    <property type="entry name" value="N_methyl_site"/>
</dbReference>
<evidence type="ECO:0000256" key="1">
    <source>
        <dbReference type="SAM" id="Phobius"/>
    </source>
</evidence>
<evidence type="ECO:0000313" key="3">
    <source>
        <dbReference type="Proteomes" id="UP000824204"/>
    </source>
</evidence>
<dbReference type="InterPro" id="IPR045584">
    <property type="entry name" value="Pilin-like"/>
</dbReference>
<keyword evidence="1" id="KW-1133">Transmembrane helix</keyword>
<name>A0A9D2AGC7_9FIRM</name>
<keyword evidence="1" id="KW-0472">Membrane</keyword>
<organism evidence="2 3">
    <name type="scientific">Candidatus Borkfalkia faecipullorum</name>
    <dbReference type="NCBI Taxonomy" id="2838510"/>
    <lineage>
        <taxon>Bacteria</taxon>
        <taxon>Bacillati</taxon>
        <taxon>Bacillota</taxon>
        <taxon>Clostridia</taxon>
        <taxon>Christensenellales</taxon>
        <taxon>Christensenellaceae</taxon>
        <taxon>Candidatus Borkfalkia</taxon>
    </lineage>
</organism>
<proteinExistence type="predicted"/>
<keyword evidence="1" id="KW-0812">Transmembrane</keyword>
<gene>
    <name evidence="2" type="ORF">H9741_04805</name>
</gene>
<dbReference type="EMBL" id="DXFX01000061">
    <property type="protein sequence ID" value="HIX07767.1"/>
    <property type="molecule type" value="Genomic_DNA"/>
</dbReference>
<evidence type="ECO:0000313" key="2">
    <source>
        <dbReference type="EMBL" id="HIX07767.1"/>
    </source>
</evidence>
<accession>A0A9D2AGC7</accession>
<dbReference type="Proteomes" id="UP000824204">
    <property type="component" value="Unassembled WGS sequence"/>
</dbReference>
<sequence>MKKKQGKAFTIVELVIVIAVIAILAAVLIPTFSTVIKKAKVSADEQAAANMNTALSAYAAESSINGTEDLDKVFSDIYGESYAKVLQPQSASYGYHFWYNVSANRVEVSLSSVIGANSAQAVSLSLTKSSSVGQFGVRGMVREGYVLLDTAGSRLAETVASFEGMATASDYSAALENLQSIRSDKYDSEAAQGFSAAVDKTAFVTDHGVFRGENATQISFDTGIQTLTGSLFINKEGEILQETLGGDQVVANVSGEVVLPASVNSVGSNALHFGTDSDAVVVVSSDTDVASVFLANSVDVAISCGGNVYTIRGDELYCNGEAVEGVSLGYGAPVTAFEIGVQGAETAGGVYSVALDALSGDISLYARNFVSESVNYDSRVTWTLEKAPEGVQISSEGVLSGISAGEIVVRAEAVSDASVAASFTVRVGEINSVAVSLEKDGVKESVSFDETNTFQKTEMTGGEKIAYTFSVTPVTNFADVECSSEYTFKVLEGDAQFDGNTLLLPAAGLVRAELSFVNYPSVVRYFEFQCAAKVFDYDESAEFYRFGTVNPVSISYAEGTDLSELTIETEAFVNQSSNAAAVVSDDKTQFSFSGGGKIRIKAVLGGAVVDQFVVQIISGAVNVSDETQFVSDRSMCLTGDIVKSNGGIHVAKGCFLYGNGYTVTATESSYKSHNSYFVNLLGTLDNVSVIGVSVDNYYTTNSASLYSQTAATVYVNAPGAAIYNSYIKNGKYTVRLNGLSGQVTIQNTIIVSGVFSLGITGTSGLLDVYLKDIQIVQPRNTDFMGAGFAFNEGGEEKVTLHFSGQNNVLQNFATKTDISKLPSDYQTALRTIWDRTELSKFKYSDGTDTYLHLGILALLQDANKKPAIVMEEDCNLYGMMSDLVLSELGANGMLYGFDRDKAGTQEYVNAHLASWLNSVPVKTFAYEPLLPTITVQNTQLRLELEKFDSTASGKELIESNVTAEKYGASLAVEISVEKISGQGSFNSSDLTFTGAGEYKVTYTVRDRFETDSVGNPTTYQYTATMYVGIKAAPPQIEFTSGEKLNQSGIKNPQNVDLSDVEYQKEADKNGGLLDYNSVYNLNVAEFFGLKVTAYDGTDITSQAEVTCDGKTHGVNVEFTIASEDKPGDSSSKDKRYVQRYTVTISATYQGLTAEETVMIAFYVPKLSFVQKW</sequence>
<dbReference type="SUPFAM" id="SSF54523">
    <property type="entry name" value="Pili subunits"/>
    <property type="match status" value="1"/>
</dbReference>
<dbReference type="AlphaFoldDB" id="A0A9D2AGC7"/>
<reference evidence="2" key="2">
    <citation type="submission" date="2021-04" db="EMBL/GenBank/DDBJ databases">
        <authorList>
            <person name="Gilroy R."/>
        </authorList>
    </citation>
    <scope>NUCLEOTIDE SEQUENCE</scope>
    <source>
        <strain evidence="2">811</strain>
    </source>
</reference>
<dbReference type="Pfam" id="PF07963">
    <property type="entry name" value="N_methyl"/>
    <property type="match status" value="1"/>
</dbReference>
<protein>
    <submittedName>
        <fullName evidence="2">Type II secretion system GspH family protein</fullName>
    </submittedName>
</protein>
<feature type="transmembrane region" description="Helical" evidence="1">
    <location>
        <begin position="12"/>
        <end position="32"/>
    </location>
</feature>